<protein>
    <submittedName>
        <fullName evidence="2">Uncharacterized protein</fullName>
    </submittedName>
</protein>
<dbReference type="EMBL" id="FOSC01000001">
    <property type="protein sequence ID" value="SFJ20399.1"/>
    <property type="molecule type" value="Genomic_DNA"/>
</dbReference>
<dbReference type="Proteomes" id="UP000199445">
    <property type="component" value="Unassembled WGS sequence"/>
</dbReference>
<gene>
    <name evidence="2" type="ORF">SAMN05216429_101182</name>
</gene>
<accession>A0A1I3PGJ4</accession>
<feature type="compositionally biased region" description="Basic and acidic residues" evidence="1">
    <location>
        <begin position="204"/>
        <end position="213"/>
    </location>
</feature>
<reference evidence="2 3" key="1">
    <citation type="submission" date="2016-10" db="EMBL/GenBank/DDBJ databases">
        <authorList>
            <person name="de Groot N.N."/>
        </authorList>
    </citation>
    <scope>NUCLEOTIDE SEQUENCE [LARGE SCALE GENOMIC DNA]</scope>
    <source>
        <strain evidence="2 3">IBRC-M 10445</strain>
    </source>
</reference>
<dbReference type="RefSeq" id="WP_091700453.1">
    <property type="nucleotide sequence ID" value="NZ_BMYN01000016.1"/>
</dbReference>
<feature type="region of interest" description="Disordered" evidence="1">
    <location>
        <begin position="194"/>
        <end position="213"/>
    </location>
</feature>
<proteinExistence type="predicted"/>
<keyword evidence="3" id="KW-1185">Reference proteome</keyword>
<name>A0A1I3PGJ4_9GAMM</name>
<dbReference type="AlphaFoldDB" id="A0A1I3PGJ4"/>
<organism evidence="2 3">
    <name type="scientific">Marinobacter persicus</name>
    <dbReference type="NCBI Taxonomy" id="930118"/>
    <lineage>
        <taxon>Bacteria</taxon>
        <taxon>Pseudomonadati</taxon>
        <taxon>Pseudomonadota</taxon>
        <taxon>Gammaproteobacteria</taxon>
        <taxon>Pseudomonadales</taxon>
        <taxon>Marinobacteraceae</taxon>
        <taxon>Marinobacter</taxon>
    </lineage>
</organism>
<sequence>MLAADMPAEAMLLSTYHSQDQQVVAGAPPLSTLATDQPSWPEWEAPKSDWESVRVVSDAANNAVSTVHVFTKRLVASEAQNGSASITAASMITHAQTVTGLSLKDLATVYGVSRQTLYNYKKQKDQSSDANWKRLQEVDKQISELGHIFPASPGALAKRVANEQGETLLSLLKQKKPDLEQLKALAHQLVEQMDSAAPAKHHQSTLDELTRHC</sequence>
<evidence type="ECO:0000313" key="2">
    <source>
        <dbReference type="EMBL" id="SFJ20399.1"/>
    </source>
</evidence>
<evidence type="ECO:0000313" key="3">
    <source>
        <dbReference type="Proteomes" id="UP000199445"/>
    </source>
</evidence>
<dbReference type="OrthoDB" id="7067507at2"/>
<evidence type="ECO:0000256" key="1">
    <source>
        <dbReference type="SAM" id="MobiDB-lite"/>
    </source>
</evidence>